<evidence type="ECO:0000313" key="3">
    <source>
        <dbReference type="Proteomes" id="UP001500393"/>
    </source>
</evidence>
<feature type="chain" id="PRO_5045043039" description="Surface-anchored protein" evidence="1">
    <location>
        <begin position="27"/>
        <end position="214"/>
    </location>
</feature>
<proteinExistence type="predicted"/>
<keyword evidence="3" id="KW-1185">Reference proteome</keyword>
<dbReference type="InterPro" id="IPR022435">
    <property type="entry name" value="Surface-anchored_actinobac"/>
</dbReference>
<organism evidence="2 3">
    <name type="scientific">Kribbella sancticallisti</name>
    <dbReference type="NCBI Taxonomy" id="460087"/>
    <lineage>
        <taxon>Bacteria</taxon>
        <taxon>Bacillati</taxon>
        <taxon>Actinomycetota</taxon>
        <taxon>Actinomycetes</taxon>
        <taxon>Propionibacteriales</taxon>
        <taxon>Kribbellaceae</taxon>
        <taxon>Kribbella</taxon>
    </lineage>
</organism>
<dbReference type="EMBL" id="BAAAOS010000068">
    <property type="protein sequence ID" value="GAA1617374.1"/>
    <property type="molecule type" value="Genomic_DNA"/>
</dbReference>
<protein>
    <recommendedName>
        <fullName evidence="4">Surface-anchored protein</fullName>
    </recommendedName>
</protein>
<dbReference type="RefSeq" id="WP_344222387.1">
    <property type="nucleotide sequence ID" value="NZ_BAAAOS010000068.1"/>
</dbReference>
<comment type="caution">
    <text evidence="2">The sequence shown here is derived from an EMBL/GenBank/DDBJ whole genome shotgun (WGS) entry which is preliminary data.</text>
</comment>
<evidence type="ECO:0008006" key="4">
    <source>
        <dbReference type="Google" id="ProtNLM"/>
    </source>
</evidence>
<keyword evidence="1" id="KW-0732">Signal</keyword>
<reference evidence="3" key="1">
    <citation type="journal article" date="2019" name="Int. J. Syst. Evol. Microbiol.">
        <title>The Global Catalogue of Microorganisms (GCM) 10K type strain sequencing project: providing services to taxonomists for standard genome sequencing and annotation.</title>
        <authorList>
            <consortium name="The Broad Institute Genomics Platform"/>
            <consortium name="The Broad Institute Genome Sequencing Center for Infectious Disease"/>
            <person name="Wu L."/>
            <person name="Ma J."/>
        </authorList>
    </citation>
    <scope>NUCLEOTIDE SEQUENCE [LARGE SCALE GENOMIC DNA]</scope>
    <source>
        <strain evidence="3">JCM 14969</strain>
    </source>
</reference>
<accession>A0ABP4QTQ9</accession>
<evidence type="ECO:0000256" key="1">
    <source>
        <dbReference type="SAM" id="SignalP"/>
    </source>
</evidence>
<dbReference type="Proteomes" id="UP001500393">
    <property type="component" value="Unassembled WGS sequence"/>
</dbReference>
<gene>
    <name evidence="2" type="ORF">GCM10009789_84160</name>
</gene>
<dbReference type="NCBIfam" id="NF038134">
    <property type="entry name" value="choice_anch_M"/>
    <property type="match status" value="1"/>
</dbReference>
<evidence type="ECO:0000313" key="2">
    <source>
        <dbReference type="EMBL" id="GAA1617374.1"/>
    </source>
</evidence>
<feature type="signal peptide" evidence="1">
    <location>
        <begin position="1"/>
        <end position="26"/>
    </location>
</feature>
<dbReference type="NCBIfam" id="TIGR03769">
    <property type="entry name" value="P_ac_wall_RPT"/>
    <property type="match status" value="1"/>
</dbReference>
<name>A0ABP4QTQ9_9ACTN</name>
<sequence>MRRSHRVALPVVAVLALSGFSLPAEASSRVVLDSGHVDVIGIAFENGAFDVHVHDEESATEYAPSEVQLVAKPGAEIAVPADPAYSFLGTAGARAWVLPQVQDPELLWPGIGAEEIESGVFTGDALKVDIVGVSGPADVSIFTTDAFGAPTVLADSGNGLPDRINTSAGSHLHANWAFEAAGSYQVKVRVSGTLAATGKRVTSAVATYCFKVGQ</sequence>